<sequence>MSSVTEQTTDMELAQAEAFAERVMELIDSGAVAVMISIGHRTGLFDTMADLPPAGSTEIAAHAGLAERYVREWLAVMVTGGLVAFDPGTQNYHLPAEHAACLTRADPLGNLAVYGQHVAIMGAMQECILENFMSGSGTSYDDYPDFHQIMAEDSGQTVTDQLFKTILPLAEGVQARLEQGIEVLDAGCGRGSALIAMAQRYPRSRFLGYDLCADAVAHAQAVVAEEGLTNIRFEQRDLTGYYDQARFDFITSFDAVHDQKDPQALIRSLHGALKPNGVYLMQDIGGSARLENNLDFPMASLLYAVSCVHCMPVSLGQGGAGLGTMWGWETAEAMLKAAGFREVKRHVLPHDPMNVWFVSRV</sequence>
<keyword evidence="3" id="KW-0808">Transferase</keyword>
<feature type="domain" description="Methyltransferase" evidence="1">
    <location>
        <begin position="178"/>
        <end position="286"/>
    </location>
</feature>
<feature type="domain" description="S-adenosylmethionine-dependent methyltransferase Rv2258c-like winged HTH" evidence="2">
    <location>
        <begin position="30"/>
        <end position="104"/>
    </location>
</feature>
<dbReference type="GO" id="GO:0008168">
    <property type="term" value="F:methyltransferase activity"/>
    <property type="evidence" value="ECO:0007669"/>
    <property type="project" value="UniProtKB-KW"/>
</dbReference>
<evidence type="ECO:0000259" key="2">
    <source>
        <dbReference type="Pfam" id="PF21320"/>
    </source>
</evidence>
<accession>A0ABV8ULY0</accession>
<proteinExistence type="predicted"/>
<dbReference type="Gene3D" id="1.10.10.10">
    <property type="entry name" value="Winged helix-like DNA-binding domain superfamily/Winged helix DNA-binding domain"/>
    <property type="match status" value="1"/>
</dbReference>
<reference evidence="4" key="1">
    <citation type="journal article" date="2019" name="Int. J. Syst. Evol. Microbiol.">
        <title>The Global Catalogue of Microorganisms (GCM) 10K type strain sequencing project: providing services to taxonomists for standard genome sequencing and annotation.</title>
        <authorList>
            <consortium name="The Broad Institute Genomics Platform"/>
            <consortium name="The Broad Institute Genome Sequencing Center for Infectious Disease"/>
            <person name="Wu L."/>
            <person name="Ma J."/>
        </authorList>
    </citation>
    <scope>NUCLEOTIDE SEQUENCE [LARGE SCALE GENOMIC DNA]</scope>
    <source>
        <strain evidence="4">CECT 8472</strain>
    </source>
</reference>
<dbReference type="InterPro" id="IPR025714">
    <property type="entry name" value="Methyltranfer_dom"/>
</dbReference>
<evidence type="ECO:0000313" key="4">
    <source>
        <dbReference type="Proteomes" id="UP001595799"/>
    </source>
</evidence>
<comment type="caution">
    <text evidence="3">The sequence shown here is derived from an EMBL/GenBank/DDBJ whole genome shotgun (WGS) entry which is preliminary data.</text>
</comment>
<evidence type="ECO:0000259" key="1">
    <source>
        <dbReference type="Pfam" id="PF13847"/>
    </source>
</evidence>
<dbReference type="Pfam" id="PF21320">
    <property type="entry name" value="WHD_Rv2258c"/>
    <property type="match status" value="1"/>
</dbReference>
<dbReference type="Gene3D" id="3.40.50.150">
    <property type="entry name" value="Vaccinia Virus protein VP39"/>
    <property type="match status" value="1"/>
</dbReference>
<dbReference type="PANTHER" id="PTHR45128:SF1">
    <property type="entry name" value="S-ADENOSYLMETHIONINE-DEPENDENT METHYLTRANSFERASE RV2258C"/>
    <property type="match status" value="1"/>
</dbReference>
<dbReference type="RefSeq" id="WP_382421843.1">
    <property type="nucleotide sequence ID" value="NZ_JBHSCW010000003.1"/>
</dbReference>
<dbReference type="EMBL" id="JBHSCW010000003">
    <property type="protein sequence ID" value="MFC4351514.1"/>
    <property type="molecule type" value="Genomic_DNA"/>
</dbReference>
<keyword evidence="4" id="KW-1185">Reference proteome</keyword>
<dbReference type="InterPro" id="IPR029063">
    <property type="entry name" value="SAM-dependent_MTases_sf"/>
</dbReference>
<name>A0ABV8ULY0_9PROT</name>
<dbReference type="GO" id="GO:0032259">
    <property type="term" value="P:methylation"/>
    <property type="evidence" value="ECO:0007669"/>
    <property type="project" value="UniProtKB-KW"/>
</dbReference>
<dbReference type="InterPro" id="IPR036390">
    <property type="entry name" value="WH_DNA-bd_sf"/>
</dbReference>
<gene>
    <name evidence="3" type="ORF">ACFOW6_08180</name>
</gene>
<dbReference type="SUPFAM" id="SSF53335">
    <property type="entry name" value="S-adenosyl-L-methionine-dependent methyltransferases"/>
    <property type="match status" value="1"/>
</dbReference>
<dbReference type="InterPro" id="IPR048711">
    <property type="entry name" value="WHD_Rv2258c"/>
</dbReference>
<dbReference type="Proteomes" id="UP001595799">
    <property type="component" value="Unassembled WGS sequence"/>
</dbReference>
<keyword evidence="3" id="KW-0489">Methyltransferase</keyword>
<dbReference type="PANTHER" id="PTHR45128">
    <property type="entry name" value="METHYLTRANSFERASE TYPE 11"/>
    <property type="match status" value="1"/>
</dbReference>
<dbReference type="SUPFAM" id="SSF46785">
    <property type="entry name" value="Winged helix' DNA-binding domain"/>
    <property type="match status" value="1"/>
</dbReference>
<dbReference type="InterPro" id="IPR053173">
    <property type="entry name" value="SAM-binding_MTase"/>
</dbReference>
<dbReference type="Pfam" id="PF13847">
    <property type="entry name" value="Methyltransf_31"/>
    <property type="match status" value="1"/>
</dbReference>
<protein>
    <submittedName>
        <fullName evidence="3">Class I SAM-dependent methyltransferase</fullName>
    </submittedName>
</protein>
<evidence type="ECO:0000313" key="3">
    <source>
        <dbReference type="EMBL" id="MFC4351514.1"/>
    </source>
</evidence>
<dbReference type="CDD" id="cd02440">
    <property type="entry name" value="AdoMet_MTases"/>
    <property type="match status" value="1"/>
</dbReference>
<dbReference type="InterPro" id="IPR036388">
    <property type="entry name" value="WH-like_DNA-bd_sf"/>
</dbReference>
<organism evidence="3 4">
    <name type="scientific">Fodinicurvata halophila</name>
    <dbReference type="NCBI Taxonomy" id="1419723"/>
    <lineage>
        <taxon>Bacteria</taxon>
        <taxon>Pseudomonadati</taxon>
        <taxon>Pseudomonadota</taxon>
        <taxon>Alphaproteobacteria</taxon>
        <taxon>Rhodospirillales</taxon>
        <taxon>Rhodovibrionaceae</taxon>
        <taxon>Fodinicurvata</taxon>
    </lineage>
</organism>